<dbReference type="AlphaFoldDB" id="A0A0E9VGZ4"/>
<name>A0A0E9VGZ4_ANGAN</name>
<protein>
    <submittedName>
        <fullName evidence="1">Uncharacterized protein</fullName>
    </submittedName>
</protein>
<sequence>MEECFLLHLFYFDALKNSKPFLFDRHSHSSDFSLLVVDVDVPPMYSLSCQRNSILQGDG</sequence>
<evidence type="ECO:0000313" key="1">
    <source>
        <dbReference type="EMBL" id="JAH77389.1"/>
    </source>
</evidence>
<accession>A0A0E9VGZ4</accession>
<dbReference type="EMBL" id="GBXM01031188">
    <property type="protein sequence ID" value="JAH77389.1"/>
    <property type="molecule type" value="Transcribed_RNA"/>
</dbReference>
<reference evidence="1" key="2">
    <citation type="journal article" date="2015" name="Fish Shellfish Immunol.">
        <title>Early steps in the European eel (Anguilla anguilla)-Vibrio vulnificus interaction in the gills: Role of the RtxA13 toxin.</title>
        <authorList>
            <person name="Callol A."/>
            <person name="Pajuelo D."/>
            <person name="Ebbesson L."/>
            <person name="Teles M."/>
            <person name="MacKenzie S."/>
            <person name="Amaro C."/>
        </authorList>
    </citation>
    <scope>NUCLEOTIDE SEQUENCE</scope>
</reference>
<proteinExistence type="predicted"/>
<reference evidence="1" key="1">
    <citation type="submission" date="2014-11" db="EMBL/GenBank/DDBJ databases">
        <authorList>
            <person name="Amaro Gonzalez C."/>
        </authorList>
    </citation>
    <scope>NUCLEOTIDE SEQUENCE</scope>
</reference>
<organism evidence="1">
    <name type="scientific">Anguilla anguilla</name>
    <name type="common">European freshwater eel</name>
    <name type="synonym">Muraena anguilla</name>
    <dbReference type="NCBI Taxonomy" id="7936"/>
    <lineage>
        <taxon>Eukaryota</taxon>
        <taxon>Metazoa</taxon>
        <taxon>Chordata</taxon>
        <taxon>Craniata</taxon>
        <taxon>Vertebrata</taxon>
        <taxon>Euteleostomi</taxon>
        <taxon>Actinopterygii</taxon>
        <taxon>Neopterygii</taxon>
        <taxon>Teleostei</taxon>
        <taxon>Anguilliformes</taxon>
        <taxon>Anguillidae</taxon>
        <taxon>Anguilla</taxon>
    </lineage>
</organism>